<evidence type="ECO:0000313" key="3">
    <source>
        <dbReference type="Proteomes" id="UP000593571"/>
    </source>
</evidence>
<protein>
    <submittedName>
        <fullName evidence="2">Uncharacterized protein</fullName>
    </submittedName>
</protein>
<dbReference type="Proteomes" id="UP000593571">
    <property type="component" value="Unassembled WGS sequence"/>
</dbReference>
<organism evidence="2 3">
    <name type="scientific">Rousettus aegyptiacus</name>
    <name type="common">Egyptian fruit bat</name>
    <name type="synonym">Pteropus aegyptiacus</name>
    <dbReference type="NCBI Taxonomy" id="9407"/>
    <lineage>
        <taxon>Eukaryota</taxon>
        <taxon>Metazoa</taxon>
        <taxon>Chordata</taxon>
        <taxon>Craniata</taxon>
        <taxon>Vertebrata</taxon>
        <taxon>Euteleostomi</taxon>
        <taxon>Mammalia</taxon>
        <taxon>Eutheria</taxon>
        <taxon>Laurasiatheria</taxon>
        <taxon>Chiroptera</taxon>
        <taxon>Yinpterochiroptera</taxon>
        <taxon>Pteropodoidea</taxon>
        <taxon>Pteropodidae</taxon>
        <taxon>Rousettinae</taxon>
        <taxon>Rousettus</taxon>
    </lineage>
</organism>
<comment type="caution">
    <text evidence="2">The sequence shown here is derived from an EMBL/GenBank/DDBJ whole genome shotgun (WGS) entry which is preliminary data.</text>
</comment>
<feature type="transmembrane region" description="Helical" evidence="1">
    <location>
        <begin position="53"/>
        <end position="70"/>
    </location>
</feature>
<keyword evidence="1" id="KW-0472">Membrane</keyword>
<keyword evidence="1" id="KW-1133">Transmembrane helix</keyword>
<dbReference type="AlphaFoldDB" id="A0A7J8INC9"/>
<name>A0A7J8INC9_ROUAE</name>
<reference evidence="2 3" key="1">
    <citation type="journal article" date="2020" name="Nature">
        <title>Six reference-quality genomes reveal evolution of bat adaptations.</title>
        <authorList>
            <person name="Jebb D."/>
            <person name="Huang Z."/>
            <person name="Pippel M."/>
            <person name="Hughes G.M."/>
            <person name="Lavrichenko K."/>
            <person name="Devanna P."/>
            <person name="Winkler S."/>
            <person name="Jermiin L.S."/>
            <person name="Skirmuntt E.C."/>
            <person name="Katzourakis A."/>
            <person name="Burkitt-Gray L."/>
            <person name="Ray D.A."/>
            <person name="Sullivan K.A.M."/>
            <person name="Roscito J.G."/>
            <person name="Kirilenko B.M."/>
            <person name="Davalos L.M."/>
            <person name="Corthals A.P."/>
            <person name="Power M.L."/>
            <person name="Jones G."/>
            <person name="Ransome R.D."/>
            <person name="Dechmann D.K.N."/>
            <person name="Locatelli A.G."/>
            <person name="Puechmaille S.J."/>
            <person name="Fedrigo O."/>
            <person name="Jarvis E.D."/>
            <person name="Hiller M."/>
            <person name="Vernes S.C."/>
            <person name="Myers E.W."/>
            <person name="Teeling E.C."/>
        </authorList>
    </citation>
    <scope>NUCLEOTIDE SEQUENCE [LARGE SCALE GENOMIC DNA]</scope>
    <source>
        <strain evidence="2">MRouAeg1</strain>
        <tissue evidence="2">Muscle</tissue>
    </source>
</reference>
<gene>
    <name evidence="2" type="ORF">HJG63_010609</name>
</gene>
<accession>A0A7J8INC9</accession>
<keyword evidence="3" id="KW-1185">Reference proteome</keyword>
<keyword evidence="1" id="KW-0812">Transmembrane</keyword>
<sequence length="120" mass="14019">MLLSKGIEIQMASQELLEYSFPLSQLPGSMTRKIFSALSHVKAEETESPTERLLLFFLHMFICTIFLVCTKHKRGFWLSKTYSLFTPFLSLNAFSWHWICKALYPFVLCFIVNDRGRDDI</sequence>
<evidence type="ECO:0000256" key="1">
    <source>
        <dbReference type="SAM" id="Phobius"/>
    </source>
</evidence>
<proteinExistence type="predicted"/>
<evidence type="ECO:0000313" key="2">
    <source>
        <dbReference type="EMBL" id="KAF6485392.1"/>
    </source>
</evidence>
<dbReference type="EMBL" id="JACASE010000003">
    <property type="protein sequence ID" value="KAF6485392.1"/>
    <property type="molecule type" value="Genomic_DNA"/>
</dbReference>